<keyword evidence="2" id="KW-0238">DNA-binding</keyword>
<keyword evidence="3" id="KW-0804">Transcription</keyword>
<accession>A0A109XY84</accession>
<dbReference type="Proteomes" id="UP000060602">
    <property type="component" value="Chromosome"/>
</dbReference>
<name>A0A109XY84_ALCXX</name>
<organism evidence="6 7">
    <name type="scientific">Alcaligenes xylosoxydans xylosoxydans</name>
    <name type="common">Achromobacter xylosoxidans</name>
    <dbReference type="NCBI Taxonomy" id="85698"/>
    <lineage>
        <taxon>Bacteria</taxon>
        <taxon>Pseudomonadati</taxon>
        <taxon>Pseudomonadota</taxon>
        <taxon>Betaproteobacteria</taxon>
        <taxon>Burkholderiales</taxon>
        <taxon>Alcaligenaceae</taxon>
        <taxon>Achromobacter</taxon>
    </lineage>
</organism>
<feature type="domain" description="HTH iclR-type" evidence="4">
    <location>
        <begin position="1"/>
        <end position="63"/>
    </location>
</feature>
<sequence>MASLENAAIILRLINKLNRKVTVTDLVDHLEMPKSSASRLLAQMKELGLLDREESTRAYGPGVMILELSRMVRETTSLSAQMQDALKRLSAQSGHTGYISVLEGRDIMVLHVQQGSHPLRVTTYPGHRSPSWATSTGRVLLARDGDDKVAKRLGKQLPFISDEAPRTVPDVLARLREVRDSGFAVAINEAIPGVASISCAVSDPVSMERFAMCLSFPAAQADAASVQALAADLLTEARSLGRIVCDPAWGSPVHALHESAP</sequence>
<dbReference type="InterPro" id="IPR014757">
    <property type="entry name" value="Tscrpt_reg_IclR_C"/>
</dbReference>
<evidence type="ECO:0000313" key="7">
    <source>
        <dbReference type="Proteomes" id="UP000060602"/>
    </source>
</evidence>
<evidence type="ECO:0000259" key="4">
    <source>
        <dbReference type="PROSITE" id="PS51077"/>
    </source>
</evidence>
<evidence type="ECO:0000259" key="5">
    <source>
        <dbReference type="PROSITE" id="PS51078"/>
    </source>
</evidence>
<feature type="domain" description="IclR-ED" evidence="5">
    <location>
        <begin position="64"/>
        <end position="246"/>
    </location>
</feature>
<proteinExistence type="predicted"/>
<dbReference type="SUPFAM" id="SSF46785">
    <property type="entry name" value="Winged helix' DNA-binding domain"/>
    <property type="match status" value="1"/>
</dbReference>
<dbReference type="InterPro" id="IPR029016">
    <property type="entry name" value="GAF-like_dom_sf"/>
</dbReference>
<dbReference type="RefSeq" id="WP_061074064.1">
    <property type="nucleotide sequence ID" value="NZ_CP014060.2"/>
</dbReference>
<evidence type="ECO:0000313" key="6">
    <source>
        <dbReference type="EMBL" id="AMG39770.1"/>
    </source>
</evidence>
<dbReference type="InterPro" id="IPR036390">
    <property type="entry name" value="WH_DNA-bd_sf"/>
</dbReference>
<gene>
    <name evidence="6" type="ORF">AL504_29480</name>
</gene>
<dbReference type="GO" id="GO:0003677">
    <property type="term" value="F:DNA binding"/>
    <property type="evidence" value="ECO:0007669"/>
    <property type="project" value="UniProtKB-KW"/>
</dbReference>
<dbReference type="AlphaFoldDB" id="A0A109XY84"/>
<keyword evidence="1" id="KW-0805">Transcription regulation</keyword>
<dbReference type="InterPro" id="IPR036388">
    <property type="entry name" value="WH-like_DNA-bd_sf"/>
</dbReference>
<evidence type="ECO:0000256" key="3">
    <source>
        <dbReference type="ARBA" id="ARBA00023163"/>
    </source>
</evidence>
<dbReference type="SUPFAM" id="SSF55781">
    <property type="entry name" value="GAF domain-like"/>
    <property type="match status" value="1"/>
</dbReference>
<dbReference type="InterPro" id="IPR050707">
    <property type="entry name" value="HTH_MetabolicPath_Reg"/>
</dbReference>
<dbReference type="PANTHER" id="PTHR30136">
    <property type="entry name" value="HELIX-TURN-HELIX TRANSCRIPTIONAL REGULATOR, ICLR FAMILY"/>
    <property type="match status" value="1"/>
</dbReference>
<dbReference type="SMART" id="SM00346">
    <property type="entry name" value="HTH_ICLR"/>
    <property type="match status" value="1"/>
</dbReference>
<dbReference type="Gene3D" id="1.10.10.10">
    <property type="entry name" value="Winged helix-like DNA-binding domain superfamily/Winged helix DNA-binding domain"/>
    <property type="match status" value="1"/>
</dbReference>
<evidence type="ECO:0000256" key="1">
    <source>
        <dbReference type="ARBA" id="ARBA00023015"/>
    </source>
</evidence>
<dbReference type="GO" id="GO:0045892">
    <property type="term" value="P:negative regulation of DNA-templated transcription"/>
    <property type="evidence" value="ECO:0007669"/>
    <property type="project" value="TreeGrafter"/>
</dbReference>
<dbReference type="GO" id="GO:0003700">
    <property type="term" value="F:DNA-binding transcription factor activity"/>
    <property type="evidence" value="ECO:0007669"/>
    <property type="project" value="TreeGrafter"/>
</dbReference>
<dbReference type="Pfam" id="PF01614">
    <property type="entry name" value="IclR_C"/>
    <property type="match status" value="1"/>
</dbReference>
<dbReference type="InterPro" id="IPR005471">
    <property type="entry name" value="Tscrpt_reg_IclR_N"/>
</dbReference>
<dbReference type="PROSITE" id="PS51078">
    <property type="entry name" value="ICLR_ED"/>
    <property type="match status" value="1"/>
</dbReference>
<dbReference type="Pfam" id="PF09339">
    <property type="entry name" value="HTH_IclR"/>
    <property type="match status" value="1"/>
</dbReference>
<evidence type="ECO:0000256" key="2">
    <source>
        <dbReference type="ARBA" id="ARBA00023125"/>
    </source>
</evidence>
<dbReference type="PANTHER" id="PTHR30136:SF35">
    <property type="entry name" value="HTH-TYPE TRANSCRIPTIONAL REGULATOR RV1719"/>
    <property type="match status" value="1"/>
</dbReference>
<protein>
    <submittedName>
        <fullName evidence="6">IclR family transcriptional regulator</fullName>
    </submittedName>
</protein>
<dbReference type="Gene3D" id="3.30.450.40">
    <property type="match status" value="1"/>
</dbReference>
<dbReference type="PROSITE" id="PS51077">
    <property type="entry name" value="HTH_ICLR"/>
    <property type="match status" value="1"/>
</dbReference>
<dbReference type="EMBL" id="CP014060">
    <property type="protein sequence ID" value="AMG39770.1"/>
    <property type="molecule type" value="Genomic_DNA"/>
</dbReference>
<reference evidence="7" key="1">
    <citation type="submission" date="2015-12" db="EMBL/GenBank/DDBJ databases">
        <title>FDA dAtabase for Regulatory Grade micrObial Sequences (FDA-ARGOS): Supporting development and validation of Infectious Disease Dx tests.</title>
        <authorList>
            <person name="Case J."/>
            <person name="Tallon L."/>
            <person name="Sadzewicz L."/>
            <person name="Sengamalay N."/>
            <person name="Ott S."/>
            <person name="Godinez A."/>
            <person name="Nagaraj S."/>
            <person name="Nadendla S."/>
            <person name="Sichtig H."/>
        </authorList>
    </citation>
    <scope>NUCLEOTIDE SEQUENCE [LARGE SCALE GENOMIC DNA]</scope>
    <source>
        <strain evidence="7">FDAARGOS_147</strain>
    </source>
</reference>